<evidence type="ECO:0000256" key="6">
    <source>
        <dbReference type="ARBA" id="ARBA00023163"/>
    </source>
</evidence>
<name>A0A9P8C804_9HELO</name>
<evidence type="ECO:0000313" key="14">
    <source>
        <dbReference type="Proteomes" id="UP000824998"/>
    </source>
</evidence>
<dbReference type="GO" id="GO:0003677">
    <property type="term" value="F:DNA binding"/>
    <property type="evidence" value="ECO:0007669"/>
    <property type="project" value="UniProtKB-KW"/>
</dbReference>
<organism evidence="13 14">
    <name type="scientific">Amylocarpus encephaloides</name>
    <dbReference type="NCBI Taxonomy" id="45428"/>
    <lineage>
        <taxon>Eukaryota</taxon>
        <taxon>Fungi</taxon>
        <taxon>Dikarya</taxon>
        <taxon>Ascomycota</taxon>
        <taxon>Pezizomycotina</taxon>
        <taxon>Leotiomycetes</taxon>
        <taxon>Helotiales</taxon>
        <taxon>Helotiales incertae sedis</taxon>
        <taxon>Amylocarpus</taxon>
    </lineage>
</organism>
<dbReference type="EMBL" id="MU251390">
    <property type="protein sequence ID" value="KAG9237269.1"/>
    <property type="molecule type" value="Genomic_DNA"/>
</dbReference>
<dbReference type="PANTHER" id="PTHR10445:SF0">
    <property type="entry name" value="GENERAL TRANSCRIPTION FACTOR IIF SUBUNIT 2"/>
    <property type="match status" value="1"/>
</dbReference>
<keyword evidence="14" id="KW-1185">Reference proteome</keyword>
<dbReference type="GO" id="GO:0005674">
    <property type="term" value="C:transcription factor TFIIF complex"/>
    <property type="evidence" value="ECO:0007669"/>
    <property type="project" value="InterPro"/>
</dbReference>
<evidence type="ECO:0000259" key="12">
    <source>
        <dbReference type="Pfam" id="PF17683"/>
    </source>
</evidence>
<comment type="similarity">
    <text evidence="2">Belongs to the TFIIF beta subunit family.</text>
</comment>
<evidence type="ECO:0000313" key="13">
    <source>
        <dbReference type="EMBL" id="KAG9237269.1"/>
    </source>
</evidence>
<evidence type="ECO:0000256" key="4">
    <source>
        <dbReference type="ARBA" id="ARBA00023015"/>
    </source>
</evidence>
<dbReference type="SUPFAM" id="SSF46785">
    <property type="entry name" value="Winged helix' DNA-binding domain"/>
    <property type="match status" value="1"/>
</dbReference>
<dbReference type="GO" id="GO:0006367">
    <property type="term" value="P:transcription initiation at RNA polymerase II promoter"/>
    <property type="evidence" value="ECO:0007669"/>
    <property type="project" value="InterPro"/>
</dbReference>
<feature type="domain" description="TFIIF beta subunit N-terminal" evidence="12">
    <location>
        <begin position="37"/>
        <end position="183"/>
    </location>
</feature>
<dbReference type="PANTHER" id="PTHR10445">
    <property type="entry name" value="GENERAL TRANSCRIPTION FACTOR IIF SUBUNIT 2"/>
    <property type="match status" value="1"/>
</dbReference>
<evidence type="ECO:0000256" key="3">
    <source>
        <dbReference type="ARBA" id="ARBA00021453"/>
    </source>
</evidence>
<dbReference type="AlphaFoldDB" id="A0A9P8C804"/>
<dbReference type="InterPro" id="IPR040504">
    <property type="entry name" value="TFIIF_beta_N"/>
</dbReference>
<dbReference type="InterPro" id="IPR003196">
    <property type="entry name" value="TFIIF_beta"/>
</dbReference>
<feature type="domain" description="TFIIF beta subunit HTH" evidence="11">
    <location>
        <begin position="260"/>
        <end position="324"/>
    </location>
</feature>
<keyword evidence="6" id="KW-0804">Transcription</keyword>
<dbReference type="FunFam" id="1.10.10.10:FF:000035">
    <property type="entry name" value="General transcription factor IIF subunit 2"/>
    <property type="match status" value="1"/>
</dbReference>
<dbReference type="SUPFAM" id="SSF50916">
    <property type="entry name" value="Rap30/74 interaction domains"/>
    <property type="match status" value="1"/>
</dbReference>
<reference evidence="13" key="1">
    <citation type="journal article" date="2021" name="IMA Fungus">
        <title>Genomic characterization of three marine fungi, including Emericellopsis atlantica sp. nov. with signatures of a generalist lifestyle and marine biomass degradation.</title>
        <authorList>
            <person name="Hagestad O.C."/>
            <person name="Hou L."/>
            <person name="Andersen J.H."/>
            <person name="Hansen E.H."/>
            <person name="Altermark B."/>
            <person name="Li C."/>
            <person name="Kuhnert E."/>
            <person name="Cox R.J."/>
            <person name="Crous P.W."/>
            <person name="Spatafora J.W."/>
            <person name="Lail K."/>
            <person name="Amirebrahimi M."/>
            <person name="Lipzen A."/>
            <person name="Pangilinan J."/>
            <person name="Andreopoulos W."/>
            <person name="Hayes R.D."/>
            <person name="Ng V."/>
            <person name="Grigoriev I.V."/>
            <person name="Jackson S.A."/>
            <person name="Sutton T.D.S."/>
            <person name="Dobson A.D.W."/>
            <person name="Rama T."/>
        </authorList>
    </citation>
    <scope>NUCLEOTIDE SEQUENCE</scope>
    <source>
        <strain evidence="13">TRa018bII</strain>
    </source>
</reference>
<comment type="caution">
    <text evidence="13">The sequence shown here is derived from an EMBL/GenBank/DDBJ whole genome shotgun (WGS) entry which is preliminary data.</text>
</comment>
<comment type="subcellular location">
    <subcellularLocation>
        <location evidence="1">Nucleus</location>
    </subcellularLocation>
</comment>
<proteinExistence type="inferred from homology"/>
<accession>A0A9P8C804</accession>
<keyword evidence="4" id="KW-0805">Transcription regulation</keyword>
<dbReference type="InterPro" id="IPR036390">
    <property type="entry name" value="WH_DNA-bd_sf"/>
</dbReference>
<evidence type="ECO:0000256" key="7">
    <source>
        <dbReference type="ARBA" id="ARBA00023242"/>
    </source>
</evidence>
<dbReference type="Pfam" id="PF17683">
    <property type="entry name" value="TFIIF_beta_N"/>
    <property type="match status" value="1"/>
</dbReference>
<feature type="compositionally biased region" description="Acidic residues" evidence="10">
    <location>
        <begin position="20"/>
        <end position="29"/>
    </location>
</feature>
<feature type="region of interest" description="Disordered" evidence="10">
    <location>
        <begin position="1"/>
        <end position="29"/>
    </location>
</feature>
<dbReference type="InterPro" id="IPR040450">
    <property type="entry name" value="TFIIF_beta_HTH"/>
</dbReference>
<evidence type="ECO:0000256" key="2">
    <source>
        <dbReference type="ARBA" id="ARBA00009543"/>
    </source>
</evidence>
<dbReference type="OrthoDB" id="26094at2759"/>
<evidence type="ECO:0000256" key="1">
    <source>
        <dbReference type="ARBA" id="ARBA00004123"/>
    </source>
</evidence>
<evidence type="ECO:0000259" key="11">
    <source>
        <dbReference type="Pfam" id="PF02270"/>
    </source>
</evidence>
<dbReference type="InterPro" id="IPR011039">
    <property type="entry name" value="TFIIF_interaction"/>
</dbReference>
<evidence type="ECO:0000256" key="9">
    <source>
        <dbReference type="ARBA" id="ARBA00081863"/>
    </source>
</evidence>
<dbReference type="CDD" id="cd07980">
    <property type="entry name" value="TFIIF_beta"/>
    <property type="match status" value="1"/>
</dbReference>
<gene>
    <name evidence="13" type="ORF">BJ875DRAFT_454222</name>
</gene>
<dbReference type="InterPro" id="IPR036388">
    <property type="entry name" value="WH-like_DNA-bd_sf"/>
</dbReference>
<evidence type="ECO:0000256" key="5">
    <source>
        <dbReference type="ARBA" id="ARBA00023125"/>
    </source>
</evidence>
<keyword evidence="7" id="KW-0539">Nucleus</keyword>
<dbReference type="Proteomes" id="UP000824998">
    <property type="component" value="Unassembled WGS sequence"/>
</dbReference>
<evidence type="ECO:0000256" key="8">
    <source>
        <dbReference type="ARBA" id="ARBA00081473"/>
    </source>
</evidence>
<feature type="compositionally biased region" description="Acidic residues" evidence="10">
    <location>
        <begin position="348"/>
        <end position="363"/>
    </location>
</feature>
<dbReference type="Pfam" id="PF02270">
    <property type="entry name" value="TFIIF_beta"/>
    <property type="match status" value="1"/>
</dbReference>
<feature type="region of interest" description="Disordered" evidence="10">
    <location>
        <begin position="339"/>
        <end position="363"/>
    </location>
</feature>
<protein>
    <recommendedName>
        <fullName evidence="3">Transcription initiation factor IIF subunit beta</fullName>
    </recommendedName>
    <alternativeName>
        <fullName evidence="9">TFIIF medium subunit</fullName>
    </alternativeName>
    <alternativeName>
        <fullName evidence="8">TFIIF-beta</fullName>
    </alternativeName>
</protein>
<keyword evidence="5" id="KW-0238">DNA-binding</keyword>
<dbReference type="Gene3D" id="1.10.10.10">
    <property type="entry name" value="Winged helix-like DNA-binding domain superfamily/Winged helix DNA-binding domain"/>
    <property type="match status" value="1"/>
</dbReference>
<sequence length="363" mass="41545">MEGTVKSEPELQSPAFPEPDIYEDTGDLEFNPDEKYQNLFLARVPKSLWDSWSKLPDDAEIRIGTIRQITETNEHGEQRQAVQMMLSSDLSEHQLVPKEYTLDIVSETTENTYTFTEQDLPGYKTKPKKFDPASANIPSRLNRRTPIVKQPYDPNKKYQERFRKAIPKCTTLAGKFAHEVNCVAVKNEESKRFLDQPFLDALKKPDKTLYLGKNVDLQDLQGSGFTIPGTVAAQAGKWTNFVRTNGGAPPGKKPQLQKTARMPENELLDKIFDCFRRYTYWSMKAFRQELQQPEAYLRETLEKIAILHKSGPYSTQWSLKPENKLTNYTENDIAAPTLPAMDGIYDSAADDEDEDEDVKFEDV</sequence>
<evidence type="ECO:0000256" key="10">
    <source>
        <dbReference type="SAM" id="MobiDB-lite"/>
    </source>
</evidence>